<feature type="domain" description="GP-PDE" evidence="1">
    <location>
        <begin position="11"/>
        <end position="249"/>
    </location>
</feature>
<name>A0A7X0RSV4_9BACL</name>
<dbReference type="Gene3D" id="3.20.20.190">
    <property type="entry name" value="Phosphatidylinositol (PI) phosphodiesterase"/>
    <property type="match status" value="1"/>
</dbReference>
<dbReference type="RefSeq" id="WP_185143064.1">
    <property type="nucleotide sequence ID" value="NZ_JACJVP010000022.1"/>
</dbReference>
<proteinExistence type="predicted"/>
<evidence type="ECO:0000259" key="1">
    <source>
        <dbReference type="PROSITE" id="PS51704"/>
    </source>
</evidence>
<dbReference type="InterPro" id="IPR017946">
    <property type="entry name" value="PLC-like_Pdiesterase_TIM-brl"/>
</dbReference>
<dbReference type="PANTHER" id="PTHR46211">
    <property type="entry name" value="GLYCEROPHOSPHORYL DIESTER PHOSPHODIESTERASE"/>
    <property type="match status" value="1"/>
</dbReference>
<organism evidence="2 3">
    <name type="scientific">Cohnella nanjingensis</name>
    <dbReference type="NCBI Taxonomy" id="1387779"/>
    <lineage>
        <taxon>Bacteria</taxon>
        <taxon>Bacillati</taxon>
        <taxon>Bacillota</taxon>
        <taxon>Bacilli</taxon>
        <taxon>Bacillales</taxon>
        <taxon>Paenibacillaceae</taxon>
        <taxon>Cohnella</taxon>
    </lineage>
</organism>
<evidence type="ECO:0000313" key="2">
    <source>
        <dbReference type="EMBL" id="MBB6671584.1"/>
    </source>
</evidence>
<dbReference type="PANTHER" id="PTHR46211:SF1">
    <property type="entry name" value="GLYCEROPHOSPHODIESTER PHOSPHODIESTERASE, CYTOPLASMIC"/>
    <property type="match status" value="1"/>
</dbReference>
<dbReference type="EMBL" id="JACJVP010000022">
    <property type="protein sequence ID" value="MBB6671584.1"/>
    <property type="molecule type" value="Genomic_DNA"/>
</dbReference>
<dbReference type="AlphaFoldDB" id="A0A7X0RSV4"/>
<dbReference type="CDD" id="cd08565">
    <property type="entry name" value="GDPD_pAtGDE_like"/>
    <property type="match status" value="1"/>
</dbReference>
<dbReference type="Proteomes" id="UP000547209">
    <property type="component" value="Unassembled WGS sequence"/>
</dbReference>
<evidence type="ECO:0000313" key="3">
    <source>
        <dbReference type="Proteomes" id="UP000547209"/>
    </source>
</evidence>
<dbReference type="GO" id="GO:0008081">
    <property type="term" value="F:phosphoric diester hydrolase activity"/>
    <property type="evidence" value="ECO:0007669"/>
    <property type="project" value="InterPro"/>
</dbReference>
<dbReference type="SUPFAM" id="SSF51695">
    <property type="entry name" value="PLC-like phosphodiesterases"/>
    <property type="match status" value="1"/>
</dbReference>
<gene>
    <name evidence="2" type="ORF">H7C19_12915</name>
</gene>
<keyword evidence="3" id="KW-1185">Reference proteome</keyword>
<accession>A0A7X0RSV4</accession>
<dbReference type="PROSITE" id="PS51704">
    <property type="entry name" value="GP_PDE"/>
    <property type="match status" value="1"/>
</dbReference>
<reference evidence="2 3" key="1">
    <citation type="submission" date="2020-08" db="EMBL/GenBank/DDBJ databases">
        <title>Cohnella phylogeny.</title>
        <authorList>
            <person name="Dunlap C."/>
        </authorList>
    </citation>
    <scope>NUCLEOTIDE SEQUENCE [LARGE SCALE GENOMIC DNA]</scope>
    <source>
        <strain evidence="2 3">DSM 28246</strain>
    </source>
</reference>
<sequence>MIERLESERNVFVSGHRGYKSAYPENTLLAFAKALELGVPMLEFDLRSSRDGEIVVIHDETVDRTTDGSGRVSDLPLAELKKLDAGGWFGPAFAGLRIPTLTELCELLRPYPELLLNVEIKPAPDGREVADAAVALLESYGYLERCVFTSFDADVLAHIHDRYGRKTQGFPGEVMRNFVDGPEGTYAKMWAIALNMKQLTPDAADACRERGHLVWCYCPDDEAQVRYALACGVTTMTCNDPVPALAIARHPA</sequence>
<dbReference type="Pfam" id="PF03009">
    <property type="entry name" value="GDPD"/>
    <property type="match status" value="1"/>
</dbReference>
<comment type="caution">
    <text evidence="2">The sequence shown here is derived from an EMBL/GenBank/DDBJ whole genome shotgun (WGS) entry which is preliminary data.</text>
</comment>
<dbReference type="InterPro" id="IPR030395">
    <property type="entry name" value="GP_PDE_dom"/>
</dbReference>
<protein>
    <submittedName>
        <fullName evidence="2">Glycerophosphodiester phosphodiesterase</fullName>
    </submittedName>
</protein>
<dbReference type="GO" id="GO:0006629">
    <property type="term" value="P:lipid metabolic process"/>
    <property type="evidence" value="ECO:0007669"/>
    <property type="project" value="InterPro"/>
</dbReference>